<accession>A0ABV9R2B3</accession>
<dbReference type="EMBL" id="JBHSJC010000001">
    <property type="protein sequence ID" value="MFC4827963.1"/>
    <property type="molecule type" value="Genomic_DNA"/>
</dbReference>
<protein>
    <submittedName>
        <fullName evidence="4">DUF5671 domain-containing protein</fullName>
    </submittedName>
</protein>
<feature type="transmembrane region" description="Helical" evidence="2">
    <location>
        <begin position="290"/>
        <end position="307"/>
    </location>
</feature>
<organism evidence="4 5">
    <name type="scientific">Agromyces aurantiacus</name>
    <dbReference type="NCBI Taxonomy" id="165814"/>
    <lineage>
        <taxon>Bacteria</taxon>
        <taxon>Bacillati</taxon>
        <taxon>Actinomycetota</taxon>
        <taxon>Actinomycetes</taxon>
        <taxon>Micrococcales</taxon>
        <taxon>Microbacteriaceae</taxon>
        <taxon>Agromyces</taxon>
    </lineage>
</organism>
<dbReference type="Proteomes" id="UP001595960">
    <property type="component" value="Unassembled WGS sequence"/>
</dbReference>
<feature type="transmembrane region" description="Helical" evidence="2">
    <location>
        <begin position="361"/>
        <end position="378"/>
    </location>
</feature>
<proteinExistence type="predicted"/>
<gene>
    <name evidence="4" type="ORF">ACFPER_04115</name>
</gene>
<feature type="transmembrane region" description="Helical" evidence="2">
    <location>
        <begin position="443"/>
        <end position="460"/>
    </location>
</feature>
<keyword evidence="2" id="KW-0472">Membrane</keyword>
<feature type="transmembrane region" description="Helical" evidence="2">
    <location>
        <begin position="29"/>
        <end position="50"/>
    </location>
</feature>
<feature type="transmembrane region" description="Helical" evidence="2">
    <location>
        <begin position="240"/>
        <end position="270"/>
    </location>
</feature>
<feature type="domain" description="DUF5671" evidence="3">
    <location>
        <begin position="320"/>
        <end position="450"/>
    </location>
</feature>
<feature type="transmembrane region" description="Helical" evidence="2">
    <location>
        <begin position="215"/>
        <end position="233"/>
    </location>
</feature>
<name>A0ABV9R2B3_9MICO</name>
<feature type="transmembrane region" description="Helical" evidence="2">
    <location>
        <begin position="172"/>
        <end position="195"/>
    </location>
</feature>
<keyword evidence="5" id="KW-1185">Reference proteome</keyword>
<feature type="domain" description="DUF5671" evidence="3">
    <location>
        <begin position="28"/>
        <end position="150"/>
    </location>
</feature>
<reference evidence="5" key="1">
    <citation type="journal article" date="2019" name="Int. J. Syst. Evol. Microbiol.">
        <title>The Global Catalogue of Microorganisms (GCM) 10K type strain sequencing project: providing services to taxonomists for standard genome sequencing and annotation.</title>
        <authorList>
            <consortium name="The Broad Institute Genomics Platform"/>
            <consortium name="The Broad Institute Genome Sequencing Center for Infectious Disease"/>
            <person name="Wu L."/>
            <person name="Ma J."/>
        </authorList>
    </citation>
    <scope>NUCLEOTIDE SEQUENCE [LARGE SCALE GENOMIC DNA]</scope>
    <source>
        <strain evidence="5">CGMCC 1.12192</strain>
    </source>
</reference>
<comment type="caution">
    <text evidence="4">The sequence shown here is derived from an EMBL/GenBank/DDBJ whole genome shotgun (WGS) entry which is preliminary data.</text>
</comment>
<feature type="transmembrane region" description="Helical" evidence="2">
    <location>
        <begin position="133"/>
        <end position="152"/>
    </location>
</feature>
<feature type="transmembrane region" description="Helical" evidence="2">
    <location>
        <begin position="328"/>
        <end position="355"/>
    </location>
</feature>
<evidence type="ECO:0000256" key="2">
    <source>
        <dbReference type="SAM" id="Phobius"/>
    </source>
</evidence>
<feature type="transmembrane region" description="Helical" evidence="2">
    <location>
        <begin position="102"/>
        <end position="127"/>
    </location>
</feature>
<dbReference type="Pfam" id="PF18920">
    <property type="entry name" value="DUF5671"/>
    <property type="match status" value="2"/>
</dbReference>
<sequence>MSESTAPAQPPAAPAAVPGGSAQGTVRRLIVYSLLAVLVTVSAIGVAGLLERLFDVAAPLVAGGTGDLALSLAFTFIGGPLAAVLWWSVWRRLADPAERGSLAWGLYLTAVYTVSLVVAVSALTAAIGTLIDGRWAAAELATAIAWALVWVWHRWMLRHGRKSPVRMATVPLVLASAYGLLLGLSGAVAALGALLDATILGTSALAGEAWWRGPVESAVVLALGAGIWAWHWFRDRVRSLVTAFADVALVTVGVLVTAAVALAGVGVALWVGLRLVFDRGESVNSILDPLGTAIAGAAVGALAWAYHRRIAAERSARTRRAARLVMSGLGLVAAASGIGVVLNATLAEVAAPLAASDTRTLLLGGVSALVVGAPVWWLNWRPARRVDAAEVADTGRRVYLIVVFGISAVVALVALLIVGYRIFEFVLDPTSAASLVDRVRAPLGLLVATALVFGYHFAVWRRDRAEIAAHGLAPVRRIGRIVLVAAGDTAPLERALEQSTGASVTVWRAAPAEAVPVPGTAAVPMTPDAAAVVAALEGVTARRALVLAGPGDRIEVVPLAE</sequence>
<keyword evidence="2" id="KW-0812">Transmembrane</keyword>
<evidence type="ECO:0000256" key="1">
    <source>
        <dbReference type="SAM" id="MobiDB-lite"/>
    </source>
</evidence>
<keyword evidence="2" id="KW-1133">Transmembrane helix</keyword>
<feature type="region of interest" description="Disordered" evidence="1">
    <location>
        <begin position="1"/>
        <end position="20"/>
    </location>
</feature>
<dbReference type="InterPro" id="IPR043728">
    <property type="entry name" value="DUF5671"/>
</dbReference>
<evidence type="ECO:0000259" key="3">
    <source>
        <dbReference type="Pfam" id="PF18920"/>
    </source>
</evidence>
<feature type="transmembrane region" description="Helical" evidence="2">
    <location>
        <begin position="398"/>
        <end position="423"/>
    </location>
</feature>
<feature type="transmembrane region" description="Helical" evidence="2">
    <location>
        <begin position="70"/>
        <end position="90"/>
    </location>
</feature>
<evidence type="ECO:0000313" key="4">
    <source>
        <dbReference type="EMBL" id="MFC4827963.1"/>
    </source>
</evidence>
<evidence type="ECO:0000313" key="5">
    <source>
        <dbReference type="Proteomes" id="UP001595960"/>
    </source>
</evidence>
<dbReference type="RefSeq" id="WP_239562488.1">
    <property type="nucleotide sequence ID" value="NZ_JAFBBW010000001.1"/>
</dbReference>